<dbReference type="Proteomes" id="UP001156856">
    <property type="component" value="Unassembled WGS sequence"/>
</dbReference>
<organism evidence="1 3">
    <name type="scientific">Methylobacterium oxalidis</name>
    <dbReference type="NCBI Taxonomy" id="944322"/>
    <lineage>
        <taxon>Bacteria</taxon>
        <taxon>Pseudomonadati</taxon>
        <taxon>Pseudomonadota</taxon>
        <taxon>Alphaproteobacteria</taxon>
        <taxon>Hyphomicrobiales</taxon>
        <taxon>Methylobacteriaceae</taxon>
        <taxon>Methylobacterium</taxon>
    </lineage>
</organism>
<dbReference type="RefSeq" id="WP_147025978.1">
    <property type="nucleotide sequence ID" value="NZ_BJZU01000043.1"/>
</dbReference>
<evidence type="ECO:0000313" key="4">
    <source>
        <dbReference type="Proteomes" id="UP001156856"/>
    </source>
</evidence>
<name>A0A512J351_9HYPH</name>
<proteinExistence type="predicted"/>
<dbReference type="EMBL" id="BSPK01000111">
    <property type="protein sequence ID" value="GLS67138.1"/>
    <property type="molecule type" value="Genomic_DNA"/>
</dbReference>
<dbReference type="EMBL" id="BJZU01000043">
    <property type="protein sequence ID" value="GEP04343.1"/>
    <property type="molecule type" value="Genomic_DNA"/>
</dbReference>
<evidence type="ECO:0000313" key="2">
    <source>
        <dbReference type="EMBL" id="GLS67138.1"/>
    </source>
</evidence>
<sequence>MAGSGRVGALDLRSRSAVREAFCALVEREGGAMALGLGPDLSETVLLAICDALADDLSVMPRGTIRAINSYVDGDRQVAFGSSFGEGAQVMRDETTRWTSGFERARSRFLQSL</sequence>
<reference evidence="2" key="1">
    <citation type="journal article" date="2014" name="Int. J. Syst. Evol. Microbiol.">
        <title>Complete genome of a new Firmicutes species belonging to the dominant human colonic microbiota ('Ruminococcus bicirculans') reveals two chromosomes and a selective capacity to utilize plant glucans.</title>
        <authorList>
            <consortium name="NISC Comparative Sequencing Program"/>
            <person name="Wegmann U."/>
            <person name="Louis P."/>
            <person name="Goesmann A."/>
            <person name="Henrissat B."/>
            <person name="Duncan S.H."/>
            <person name="Flint H.J."/>
        </authorList>
    </citation>
    <scope>NUCLEOTIDE SEQUENCE</scope>
    <source>
        <strain evidence="2">NBRC 107715</strain>
    </source>
</reference>
<dbReference type="Proteomes" id="UP000321960">
    <property type="component" value="Unassembled WGS sequence"/>
</dbReference>
<evidence type="ECO:0000313" key="1">
    <source>
        <dbReference type="EMBL" id="GEP04343.1"/>
    </source>
</evidence>
<dbReference type="OrthoDB" id="7998694at2"/>
<comment type="caution">
    <text evidence="1">The sequence shown here is derived from an EMBL/GenBank/DDBJ whole genome shotgun (WGS) entry which is preliminary data.</text>
</comment>
<reference evidence="2" key="4">
    <citation type="submission" date="2023-01" db="EMBL/GenBank/DDBJ databases">
        <title>Draft genome sequence of Methylobacterium oxalidis strain NBRC 107715.</title>
        <authorList>
            <person name="Sun Q."/>
            <person name="Mori K."/>
        </authorList>
    </citation>
    <scope>NUCLEOTIDE SEQUENCE</scope>
    <source>
        <strain evidence="2">NBRC 107715</strain>
    </source>
</reference>
<reference evidence="1 3" key="3">
    <citation type="submission" date="2019-07" db="EMBL/GenBank/DDBJ databases">
        <title>Whole genome shotgun sequence of Methylobacterium oxalidis NBRC 107715.</title>
        <authorList>
            <person name="Hosoyama A."/>
            <person name="Uohara A."/>
            <person name="Ohji S."/>
            <person name="Ichikawa N."/>
        </authorList>
    </citation>
    <scope>NUCLEOTIDE SEQUENCE [LARGE SCALE GENOMIC DNA]</scope>
    <source>
        <strain evidence="1 3">NBRC 107715</strain>
    </source>
</reference>
<keyword evidence="4" id="KW-1185">Reference proteome</keyword>
<reference evidence="4" key="2">
    <citation type="journal article" date="2019" name="Int. J. Syst. Evol. Microbiol.">
        <title>The Global Catalogue of Microorganisms (GCM) 10K type strain sequencing project: providing services to taxonomists for standard genome sequencing and annotation.</title>
        <authorList>
            <consortium name="The Broad Institute Genomics Platform"/>
            <consortium name="The Broad Institute Genome Sequencing Center for Infectious Disease"/>
            <person name="Wu L."/>
            <person name="Ma J."/>
        </authorList>
    </citation>
    <scope>NUCLEOTIDE SEQUENCE [LARGE SCALE GENOMIC DNA]</scope>
    <source>
        <strain evidence="4">NBRC 107715</strain>
    </source>
</reference>
<dbReference type="AlphaFoldDB" id="A0A512J351"/>
<accession>A0A512J351</accession>
<protein>
    <submittedName>
        <fullName evidence="1">Uncharacterized protein</fullName>
    </submittedName>
</protein>
<evidence type="ECO:0000313" key="3">
    <source>
        <dbReference type="Proteomes" id="UP000321960"/>
    </source>
</evidence>
<gene>
    <name evidence="2" type="ORF">GCM10007888_55210</name>
    <name evidence="1" type="ORF">MOX02_23810</name>
</gene>